<dbReference type="Proteomes" id="UP000092574">
    <property type="component" value="Chromosome"/>
</dbReference>
<dbReference type="SMART" id="SM00388">
    <property type="entry name" value="HisKA"/>
    <property type="match status" value="1"/>
</dbReference>
<protein>
    <recommendedName>
        <fullName evidence="3">Stage 0 sporulation protein A homolog</fullName>
        <ecNumber evidence="2">2.7.13.3</ecNumber>
    </recommendedName>
</protein>
<dbReference type="InterPro" id="IPR003661">
    <property type="entry name" value="HisK_dim/P_dom"/>
</dbReference>
<dbReference type="KEGG" id="byl:A4V09_08345"/>
<dbReference type="Pfam" id="PF00072">
    <property type="entry name" value="Response_reg"/>
    <property type="match status" value="1"/>
</dbReference>
<dbReference type="GO" id="GO:0000155">
    <property type="term" value="F:phosphorelay sensor kinase activity"/>
    <property type="evidence" value="ECO:0007669"/>
    <property type="project" value="InterPro"/>
</dbReference>
<evidence type="ECO:0000256" key="8">
    <source>
        <dbReference type="ARBA" id="ARBA00024867"/>
    </source>
</evidence>
<dbReference type="STRING" id="1796616.A4V09_08345"/>
<dbReference type="InterPro" id="IPR011006">
    <property type="entry name" value="CheY-like_superfamily"/>
</dbReference>
<dbReference type="Pfam" id="PF00512">
    <property type="entry name" value="HisKA"/>
    <property type="match status" value="1"/>
</dbReference>
<dbReference type="NCBIfam" id="TIGR00229">
    <property type="entry name" value="sensory_box"/>
    <property type="match status" value="1"/>
</dbReference>
<dbReference type="InterPro" id="IPR001789">
    <property type="entry name" value="Sig_transdc_resp-reg_receiver"/>
</dbReference>
<organism evidence="12 13">
    <name type="scientific">Blautia pseudococcoides</name>
    <dbReference type="NCBI Taxonomy" id="1796616"/>
    <lineage>
        <taxon>Bacteria</taxon>
        <taxon>Bacillati</taxon>
        <taxon>Bacillota</taxon>
        <taxon>Clostridia</taxon>
        <taxon>Lachnospirales</taxon>
        <taxon>Lachnospiraceae</taxon>
        <taxon>Blautia</taxon>
    </lineage>
</organism>
<dbReference type="SUPFAM" id="SSF52172">
    <property type="entry name" value="CheY-like"/>
    <property type="match status" value="1"/>
</dbReference>
<dbReference type="PANTHER" id="PTHR43047:SF72">
    <property type="entry name" value="OSMOSENSING HISTIDINE PROTEIN KINASE SLN1"/>
    <property type="match status" value="1"/>
</dbReference>
<dbReference type="EMBL" id="CP015405">
    <property type="protein sequence ID" value="ANU75778.1"/>
    <property type="molecule type" value="Genomic_DNA"/>
</dbReference>
<evidence type="ECO:0000313" key="13">
    <source>
        <dbReference type="Proteomes" id="UP000092574"/>
    </source>
</evidence>
<keyword evidence="6 12" id="KW-0418">Kinase</keyword>
<dbReference type="Gene3D" id="1.10.287.130">
    <property type="match status" value="1"/>
</dbReference>
<dbReference type="InterPro" id="IPR004358">
    <property type="entry name" value="Sig_transdc_His_kin-like_C"/>
</dbReference>
<dbReference type="AlphaFoldDB" id="A0A1C7I9U7"/>
<keyword evidence="5" id="KW-0808">Transferase</keyword>
<evidence type="ECO:0000256" key="2">
    <source>
        <dbReference type="ARBA" id="ARBA00012438"/>
    </source>
</evidence>
<feature type="domain" description="Response regulatory" evidence="11">
    <location>
        <begin position="787"/>
        <end position="908"/>
    </location>
</feature>
<dbReference type="OrthoDB" id="9790669at2"/>
<dbReference type="CDD" id="cd16922">
    <property type="entry name" value="HATPase_EvgS-ArcB-TorS-like"/>
    <property type="match status" value="1"/>
</dbReference>
<keyword evidence="7" id="KW-0902">Two-component regulatory system</keyword>
<dbReference type="Gene3D" id="3.40.50.2300">
    <property type="match status" value="1"/>
</dbReference>
<dbReference type="Pfam" id="PF02518">
    <property type="entry name" value="HATPase_c"/>
    <property type="match status" value="1"/>
</dbReference>
<evidence type="ECO:0000259" key="11">
    <source>
        <dbReference type="PROSITE" id="PS50110"/>
    </source>
</evidence>
<dbReference type="CDD" id="cd17546">
    <property type="entry name" value="REC_hyHK_CKI1_RcsC-like"/>
    <property type="match status" value="1"/>
</dbReference>
<dbReference type="PRINTS" id="PR00344">
    <property type="entry name" value="BCTRLSENSOR"/>
</dbReference>
<name>A0A1C7I9U7_9FIRM</name>
<gene>
    <name evidence="12" type="ORF">A4V09_08345</name>
</gene>
<comment type="function">
    <text evidence="8">May play the central regulatory role in sporulation. It may be an element of the effector pathway responsible for the activation of sporulation genes in response to nutritional stress. Spo0A may act in concert with spo0H (a sigma factor) to control the expression of some genes that are critical to the sporulation process.</text>
</comment>
<dbReference type="GO" id="GO:0005886">
    <property type="term" value="C:plasma membrane"/>
    <property type="evidence" value="ECO:0007669"/>
    <property type="project" value="TreeGrafter"/>
</dbReference>
<evidence type="ECO:0000256" key="4">
    <source>
        <dbReference type="ARBA" id="ARBA00022553"/>
    </source>
</evidence>
<evidence type="ECO:0000256" key="7">
    <source>
        <dbReference type="ARBA" id="ARBA00023012"/>
    </source>
</evidence>
<dbReference type="InterPro" id="IPR003594">
    <property type="entry name" value="HATPase_dom"/>
</dbReference>
<dbReference type="SMART" id="SM00387">
    <property type="entry name" value="HATPase_c"/>
    <property type="match status" value="1"/>
</dbReference>
<dbReference type="RefSeq" id="WP_065541961.1">
    <property type="nucleotide sequence ID" value="NZ_CP015405.2"/>
</dbReference>
<dbReference type="Gene3D" id="3.30.450.20">
    <property type="entry name" value="PAS domain"/>
    <property type="match status" value="2"/>
</dbReference>
<evidence type="ECO:0000256" key="1">
    <source>
        <dbReference type="ARBA" id="ARBA00000085"/>
    </source>
</evidence>
<feature type="modified residue" description="4-aspartylphosphate" evidence="9">
    <location>
        <position position="839"/>
    </location>
</feature>
<comment type="catalytic activity">
    <reaction evidence="1">
        <text>ATP + protein L-histidine = ADP + protein N-phospho-L-histidine.</text>
        <dbReference type="EC" id="2.7.13.3"/>
    </reaction>
</comment>
<dbReference type="SMART" id="SM00448">
    <property type="entry name" value="REC"/>
    <property type="match status" value="1"/>
</dbReference>
<dbReference type="InterPro" id="IPR035965">
    <property type="entry name" value="PAS-like_dom_sf"/>
</dbReference>
<feature type="domain" description="Histidine kinase" evidence="10">
    <location>
        <begin position="538"/>
        <end position="761"/>
    </location>
</feature>
<dbReference type="PROSITE" id="PS50109">
    <property type="entry name" value="HIS_KIN"/>
    <property type="match status" value="1"/>
</dbReference>
<evidence type="ECO:0000256" key="5">
    <source>
        <dbReference type="ARBA" id="ARBA00022679"/>
    </source>
</evidence>
<dbReference type="GO" id="GO:0009927">
    <property type="term" value="F:histidine phosphotransfer kinase activity"/>
    <property type="evidence" value="ECO:0007669"/>
    <property type="project" value="TreeGrafter"/>
</dbReference>
<dbReference type="CDD" id="cd00082">
    <property type="entry name" value="HisKA"/>
    <property type="match status" value="1"/>
</dbReference>
<reference evidence="12" key="1">
    <citation type="submission" date="2017-04" db="EMBL/GenBank/DDBJ databases">
        <title>Complete Genome Sequences of Twelve Strains of a Stable Defined Moderately Diverse Mouse Microbiota 2 (sDMDMm2).</title>
        <authorList>
            <person name="Uchimura Y."/>
            <person name="Wyss M."/>
            <person name="Brugiroux S."/>
            <person name="Limenitakis J.P."/>
            <person name="Stecher B."/>
            <person name="McCoy K.D."/>
            <person name="Macpherson A.J."/>
        </authorList>
    </citation>
    <scope>NUCLEOTIDE SEQUENCE</scope>
    <source>
        <strain evidence="12">YL58</strain>
    </source>
</reference>
<dbReference type="SUPFAM" id="SSF47384">
    <property type="entry name" value="Homodimeric domain of signal transducing histidine kinase"/>
    <property type="match status" value="1"/>
</dbReference>
<accession>A0A1C7I9U7</accession>
<dbReference type="PANTHER" id="PTHR43047">
    <property type="entry name" value="TWO-COMPONENT HISTIDINE PROTEIN KINASE"/>
    <property type="match status" value="1"/>
</dbReference>
<dbReference type="SUPFAM" id="SSF55785">
    <property type="entry name" value="PYP-like sensor domain (PAS domain)"/>
    <property type="match status" value="1"/>
</dbReference>
<sequence length="910" mass="101842">MNEKSRLSMEHLTEVLDNAPAAIYVSAADDWELLYINRTAKEMLLWKTPGQGTTCFQAAGLNEPCPFCKVDQMNDKELLVREFMRSTDGRIYQLSGKLINWNGRSAHIEYILDITEKKREEERLEQYFQTIIENLPSGIAVIRYEKDGAMTKEYISEGFAAMTGRNPNEAWKLCRQDATASVYHEDKEWLKAELSSHMASGTEHFESIYRLKNEAGGYIWAKTKFSIIQNNEGTGRVYAVYHDITEEKERNQLRRQYDDLIVQHSRLAGPDVLIVGRCNITRNRILEIDDHTHSGLLEHFGTVREAFFTGLSSLIVDKEERQAFRDIYLNAPAVAAFARGETELNLKCFVKLPADEKGRYVHIKVILVEAPDSGDITGILTVTDITEQVISDRILHQISVASYDYVADLDLEQDVYRILTCNEESSFTPPHRGSHTELVSTMLQTAIMSKDKERFAMAMVSAEILRRLEQEGTYTVSYSLMGEHGEIRTKNLTMSAVNLQLSRVCLVCSDITDSVRTLENALALAEEASVAKSDFLSAMSHDIRTPMNAIMGMTTLAVARLDDRDKVADCLQKISVSSKHLLSLINDVLDMSKIERANITLNHMRVYLPEIVEQLAAIIEPQAKAAGLTMEIQAEGVTHPAFYGDSLRINQILINILSNAVKFTPEGGKVEFWVEEIPTVKASEHVRYRFTIRDTGIGMPEEFINNIFAPFARSRAAARIEGTGLGLSITKGLVDLMNGKITVESRLNHGSVFQVELEGEVAEAASEPVLAGDFSGEADENVFSGRLFLVAEDNTINSEILCELLSMYGAESVPRTDGLQAVRTFQEDAPGTYDAILMDIQMPDMDGYDATRAIRALDRPDAKTIPIIAMTANAFAEDIQKSLDIGMSAHVAKPIDLDILRAVLRKVFER</sequence>
<dbReference type="SUPFAM" id="SSF55874">
    <property type="entry name" value="ATPase domain of HSP90 chaperone/DNA topoisomerase II/histidine kinase"/>
    <property type="match status" value="1"/>
</dbReference>
<dbReference type="Pfam" id="PF08447">
    <property type="entry name" value="PAS_3"/>
    <property type="match status" value="1"/>
</dbReference>
<evidence type="ECO:0000256" key="6">
    <source>
        <dbReference type="ARBA" id="ARBA00022777"/>
    </source>
</evidence>
<keyword evidence="13" id="KW-1185">Reference proteome</keyword>
<keyword evidence="4 9" id="KW-0597">Phosphoprotein</keyword>
<evidence type="ECO:0000256" key="9">
    <source>
        <dbReference type="PROSITE-ProRule" id="PRU00169"/>
    </source>
</evidence>
<evidence type="ECO:0000256" key="3">
    <source>
        <dbReference type="ARBA" id="ARBA00018672"/>
    </source>
</evidence>
<dbReference type="InterPro" id="IPR005467">
    <property type="entry name" value="His_kinase_dom"/>
</dbReference>
<dbReference type="InterPro" id="IPR036890">
    <property type="entry name" value="HATPase_C_sf"/>
</dbReference>
<evidence type="ECO:0000259" key="10">
    <source>
        <dbReference type="PROSITE" id="PS50109"/>
    </source>
</evidence>
<dbReference type="EC" id="2.7.13.3" evidence="2"/>
<dbReference type="InterPro" id="IPR000014">
    <property type="entry name" value="PAS"/>
</dbReference>
<dbReference type="PROSITE" id="PS50110">
    <property type="entry name" value="RESPONSE_REGULATORY"/>
    <property type="match status" value="1"/>
</dbReference>
<dbReference type="InterPro" id="IPR036097">
    <property type="entry name" value="HisK_dim/P_sf"/>
</dbReference>
<evidence type="ECO:0000313" key="12">
    <source>
        <dbReference type="EMBL" id="ANU75778.1"/>
    </source>
</evidence>
<dbReference type="Gene3D" id="3.30.565.10">
    <property type="entry name" value="Histidine kinase-like ATPase, C-terminal domain"/>
    <property type="match status" value="1"/>
</dbReference>
<proteinExistence type="predicted"/>
<dbReference type="InterPro" id="IPR013655">
    <property type="entry name" value="PAS_fold_3"/>
</dbReference>